<evidence type="ECO:0000256" key="5">
    <source>
        <dbReference type="SAM" id="Phobius"/>
    </source>
</evidence>
<dbReference type="InterPro" id="IPR004864">
    <property type="entry name" value="LEA_2"/>
</dbReference>
<dbReference type="Proteomes" id="UP000233837">
    <property type="component" value="Unassembled WGS sequence"/>
</dbReference>
<feature type="domain" description="Late embryogenesis abundant protein LEA-2 subgroup" evidence="6">
    <location>
        <begin position="85"/>
        <end position="179"/>
    </location>
</feature>
<comment type="subcellular location">
    <subcellularLocation>
        <location evidence="1">Membrane</location>
        <topology evidence="1">Single-pass membrane protein</topology>
    </subcellularLocation>
</comment>
<protein>
    <recommendedName>
        <fullName evidence="6">Late embryogenesis abundant protein LEA-2 subgroup domain-containing protein</fullName>
    </recommendedName>
</protein>
<dbReference type="AlphaFoldDB" id="A0A2I0WDU2"/>
<evidence type="ECO:0000256" key="2">
    <source>
        <dbReference type="ARBA" id="ARBA00022692"/>
    </source>
</evidence>
<keyword evidence="4 5" id="KW-0472">Membrane</keyword>
<sequence length="229" mass="25771">MDSEAQKPFKESNSLIMRYCCLFSFILLSFLLLSSSILFILLFLKPKKPIFHLHSIHLDPIKLDTTSGKGVYLQASMASLLFVAQNFNKFGIRYSPLNFGMIYESNPVGIVKVPGFYQPPNGTNVTVTMHVMLERVNISRFINAKTGNNSGNSSNGSQIEAQIVGIVRARIHVINFSFPMMKFSLDCSIKVDYGAETFSKGEMVMKTHKALVLSRFPHFYQKCSVGFFL</sequence>
<evidence type="ECO:0000313" key="7">
    <source>
        <dbReference type="EMBL" id="PKU73820.1"/>
    </source>
</evidence>
<feature type="transmembrane region" description="Helical" evidence="5">
    <location>
        <begin position="16"/>
        <end position="44"/>
    </location>
</feature>
<evidence type="ECO:0000259" key="6">
    <source>
        <dbReference type="Pfam" id="PF03168"/>
    </source>
</evidence>
<dbReference type="InterPro" id="IPR044839">
    <property type="entry name" value="NDR1-like"/>
</dbReference>
<evidence type="ECO:0000256" key="4">
    <source>
        <dbReference type="ARBA" id="ARBA00023136"/>
    </source>
</evidence>
<keyword evidence="3 5" id="KW-1133">Transmembrane helix</keyword>
<evidence type="ECO:0000256" key="3">
    <source>
        <dbReference type="ARBA" id="ARBA00022989"/>
    </source>
</evidence>
<evidence type="ECO:0000256" key="1">
    <source>
        <dbReference type="ARBA" id="ARBA00004167"/>
    </source>
</evidence>
<reference evidence="7 8" key="2">
    <citation type="journal article" date="2017" name="Nature">
        <title>The Apostasia genome and the evolution of orchids.</title>
        <authorList>
            <person name="Zhang G.Q."/>
            <person name="Liu K.W."/>
            <person name="Li Z."/>
            <person name="Lohaus R."/>
            <person name="Hsiao Y.Y."/>
            <person name="Niu S.C."/>
            <person name="Wang J.Y."/>
            <person name="Lin Y.C."/>
            <person name="Xu Q."/>
            <person name="Chen L.J."/>
            <person name="Yoshida K."/>
            <person name="Fujiwara S."/>
            <person name="Wang Z.W."/>
            <person name="Zhang Y.Q."/>
            <person name="Mitsuda N."/>
            <person name="Wang M."/>
            <person name="Liu G.H."/>
            <person name="Pecoraro L."/>
            <person name="Huang H.X."/>
            <person name="Xiao X.J."/>
            <person name="Lin M."/>
            <person name="Wu X.Y."/>
            <person name="Wu W.L."/>
            <person name="Chen Y.Y."/>
            <person name="Chang S.B."/>
            <person name="Sakamoto S."/>
            <person name="Ohme-Takagi M."/>
            <person name="Yagi M."/>
            <person name="Zeng S.J."/>
            <person name="Shen C.Y."/>
            <person name="Yeh C.M."/>
            <person name="Luo Y.B."/>
            <person name="Tsai W.C."/>
            <person name="Van de Peer Y."/>
            <person name="Liu Z.J."/>
        </authorList>
    </citation>
    <scope>NUCLEOTIDE SEQUENCE [LARGE SCALE GENOMIC DNA]</scope>
    <source>
        <tissue evidence="7">The whole plant</tissue>
    </source>
</reference>
<dbReference type="GO" id="GO:0005886">
    <property type="term" value="C:plasma membrane"/>
    <property type="evidence" value="ECO:0007669"/>
    <property type="project" value="TreeGrafter"/>
</dbReference>
<keyword evidence="2 5" id="KW-0812">Transmembrane</keyword>
<name>A0A2I0WDU2_9ASPA</name>
<accession>A0A2I0WDU2</accession>
<organism evidence="7 8">
    <name type="scientific">Dendrobium catenatum</name>
    <dbReference type="NCBI Taxonomy" id="906689"/>
    <lineage>
        <taxon>Eukaryota</taxon>
        <taxon>Viridiplantae</taxon>
        <taxon>Streptophyta</taxon>
        <taxon>Embryophyta</taxon>
        <taxon>Tracheophyta</taxon>
        <taxon>Spermatophyta</taxon>
        <taxon>Magnoliopsida</taxon>
        <taxon>Liliopsida</taxon>
        <taxon>Asparagales</taxon>
        <taxon>Orchidaceae</taxon>
        <taxon>Epidendroideae</taxon>
        <taxon>Malaxideae</taxon>
        <taxon>Dendrobiinae</taxon>
        <taxon>Dendrobium</taxon>
    </lineage>
</organism>
<dbReference type="GO" id="GO:0098542">
    <property type="term" value="P:defense response to other organism"/>
    <property type="evidence" value="ECO:0007669"/>
    <property type="project" value="InterPro"/>
</dbReference>
<dbReference type="PANTHER" id="PTHR31234">
    <property type="entry name" value="LATE EMBRYOGENESIS ABUNDANT (LEA) HYDROXYPROLINE-RICH GLYCOPROTEIN FAMILY"/>
    <property type="match status" value="1"/>
</dbReference>
<proteinExistence type="predicted"/>
<reference evidence="7 8" key="1">
    <citation type="journal article" date="2016" name="Sci. Rep.">
        <title>The Dendrobium catenatum Lindl. genome sequence provides insights into polysaccharide synthase, floral development and adaptive evolution.</title>
        <authorList>
            <person name="Zhang G.Q."/>
            <person name="Xu Q."/>
            <person name="Bian C."/>
            <person name="Tsai W.C."/>
            <person name="Yeh C.M."/>
            <person name="Liu K.W."/>
            <person name="Yoshida K."/>
            <person name="Zhang L.S."/>
            <person name="Chang S.B."/>
            <person name="Chen F."/>
            <person name="Shi Y."/>
            <person name="Su Y.Y."/>
            <person name="Zhang Y.Q."/>
            <person name="Chen L.J."/>
            <person name="Yin Y."/>
            <person name="Lin M."/>
            <person name="Huang H."/>
            <person name="Deng H."/>
            <person name="Wang Z.W."/>
            <person name="Zhu S.L."/>
            <person name="Zhao X."/>
            <person name="Deng C."/>
            <person name="Niu S.C."/>
            <person name="Huang J."/>
            <person name="Wang M."/>
            <person name="Liu G.H."/>
            <person name="Yang H.J."/>
            <person name="Xiao X.J."/>
            <person name="Hsiao Y.Y."/>
            <person name="Wu W.L."/>
            <person name="Chen Y.Y."/>
            <person name="Mitsuda N."/>
            <person name="Ohme-Takagi M."/>
            <person name="Luo Y.B."/>
            <person name="Van de Peer Y."/>
            <person name="Liu Z.J."/>
        </authorList>
    </citation>
    <scope>NUCLEOTIDE SEQUENCE [LARGE SCALE GENOMIC DNA]</scope>
    <source>
        <tissue evidence="7">The whole plant</tissue>
    </source>
</reference>
<gene>
    <name evidence="7" type="ORF">MA16_Dca011966</name>
</gene>
<dbReference type="EMBL" id="KZ502719">
    <property type="protein sequence ID" value="PKU73820.1"/>
    <property type="molecule type" value="Genomic_DNA"/>
</dbReference>
<evidence type="ECO:0000313" key="8">
    <source>
        <dbReference type="Proteomes" id="UP000233837"/>
    </source>
</evidence>
<dbReference type="PANTHER" id="PTHR31234:SF54">
    <property type="entry name" value="LATE EMBRYOGENESIS ABUNDANT PROTEIN LEA-2 SUBGROUP DOMAIN-CONTAINING PROTEIN"/>
    <property type="match status" value="1"/>
</dbReference>
<keyword evidence="8" id="KW-1185">Reference proteome</keyword>
<dbReference type="Pfam" id="PF03168">
    <property type="entry name" value="LEA_2"/>
    <property type="match status" value="1"/>
</dbReference>